<keyword evidence="1" id="KW-0472">Membrane</keyword>
<dbReference type="GO" id="GO:0005739">
    <property type="term" value="C:mitochondrion"/>
    <property type="evidence" value="ECO:0007669"/>
    <property type="project" value="GOC"/>
</dbReference>
<comment type="caution">
    <text evidence="2">The sequence shown here is derived from an EMBL/GenBank/DDBJ whole genome shotgun (WGS) entry which is preliminary data.</text>
</comment>
<evidence type="ECO:0000256" key="1">
    <source>
        <dbReference type="SAM" id="Phobius"/>
    </source>
</evidence>
<dbReference type="Pfam" id="PF15061">
    <property type="entry name" value="MITRAC7_Phoenixin"/>
    <property type="match status" value="1"/>
</dbReference>
<gene>
    <name evidence="2" type="ORF">NQ314_007858</name>
</gene>
<dbReference type="InterPro" id="IPR027917">
    <property type="entry name" value="MITRAC7/Phoenixin"/>
</dbReference>
<protein>
    <submittedName>
        <fullName evidence="2">Uncharacterized protein</fullName>
    </submittedName>
</protein>
<feature type="transmembrane region" description="Helical" evidence="1">
    <location>
        <begin position="48"/>
        <end position="66"/>
    </location>
</feature>
<dbReference type="Proteomes" id="UP001162156">
    <property type="component" value="Unassembled WGS sequence"/>
</dbReference>
<keyword evidence="1" id="KW-0812">Transmembrane</keyword>
<sequence>MAVLKGWRFAVLIGGLVGAIGIAMYPIVVDPMLNPEKYSMYLDSLSCTNVWFMQHHLSLIILLFIFKKYMKA</sequence>
<evidence type="ECO:0000313" key="2">
    <source>
        <dbReference type="EMBL" id="KAJ8950471.1"/>
    </source>
</evidence>
<dbReference type="AlphaFoldDB" id="A0AAV8YHL6"/>
<evidence type="ECO:0000313" key="3">
    <source>
        <dbReference type="Proteomes" id="UP001162156"/>
    </source>
</evidence>
<organism evidence="2 3">
    <name type="scientific">Rhamnusium bicolor</name>
    <dbReference type="NCBI Taxonomy" id="1586634"/>
    <lineage>
        <taxon>Eukaryota</taxon>
        <taxon>Metazoa</taxon>
        <taxon>Ecdysozoa</taxon>
        <taxon>Arthropoda</taxon>
        <taxon>Hexapoda</taxon>
        <taxon>Insecta</taxon>
        <taxon>Pterygota</taxon>
        <taxon>Neoptera</taxon>
        <taxon>Endopterygota</taxon>
        <taxon>Coleoptera</taxon>
        <taxon>Polyphaga</taxon>
        <taxon>Cucujiformia</taxon>
        <taxon>Chrysomeloidea</taxon>
        <taxon>Cerambycidae</taxon>
        <taxon>Lepturinae</taxon>
        <taxon>Rhagiini</taxon>
        <taxon>Rhamnusium</taxon>
    </lineage>
</organism>
<proteinExistence type="predicted"/>
<keyword evidence="1" id="KW-1133">Transmembrane helix</keyword>
<dbReference type="GO" id="GO:0016020">
    <property type="term" value="C:membrane"/>
    <property type="evidence" value="ECO:0007669"/>
    <property type="project" value="InterPro"/>
</dbReference>
<feature type="transmembrane region" description="Helical" evidence="1">
    <location>
        <begin position="7"/>
        <end position="28"/>
    </location>
</feature>
<accession>A0AAV8YHL6</accession>
<keyword evidence="3" id="KW-1185">Reference proteome</keyword>
<reference evidence="2" key="1">
    <citation type="journal article" date="2023" name="Insect Mol. Biol.">
        <title>Genome sequencing provides insights into the evolution of gene families encoding plant cell wall-degrading enzymes in longhorned beetles.</title>
        <authorList>
            <person name="Shin N.R."/>
            <person name="Okamura Y."/>
            <person name="Kirsch R."/>
            <person name="Pauchet Y."/>
        </authorList>
    </citation>
    <scope>NUCLEOTIDE SEQUENCE</scope>
    <source>
        <strain evidence="2">RBIC_L_NR</strain>
    </source>
</reference>
<name>A0AAV8YHL6_9CUCU</name>
<dbReference type="EMBL" id="JANEYF010002172">
    <property type="protein sequence ID" value="KAJ8950471.1"/>
    <property type="molecule type" value="Genomic_DNA"/>
</dbReference>
<dbReference type="GO" id="GO:0033617">
    <property type="term" value="P:mitochondrial respiratory chain complex IV assembly"/>
    <property type="evidence" value="ECO:0007669"/>
    <property type="project" value="InterPro"/>
</dbReference>